<dbReference type="RefSeq" id="XP_024666929.1">
    <property type="nucleotide sequence ID" value="XM_024811161.1"/>
</dbReference>
<keyword evidence="8" id="KW-0732">Signal</keyword>
<evidence type="ECO:0000256" key="7">
    <source>
        <dbReference type="PROSITE-ProRule" id="PRU00277"/>
    </source>
</evidence>
<dbReference type="AlphaFoldDB" id="A0A2T0FPR2"/>
<evidence type="ECO:0000256" key="1">
    <source>
        <dbReference type="ARBA" id="ARBA00000971"/>
    </source>
</evidence>
<dbReference type="PROSITE" id="PS50059">
    <property type="entry name" value="FKBP_PPIASE"/>
    <property type="match status" value="1"/>
</dbReference>
<dbReference type="GO" id="GO:0003755">
    <property type="term" value="F:peptidyl-prolyl cis-trans isomerase activity"/>
    <property type="evidence" value="ECO:0007669"/>
    <property type="project" value="UniProtKB-KW"/>
</dbReference>
<dbReference type="Proteomes" id="UP000238350">
    <property type="component" value="Unassembled WGS sequence"/>
</dbReference>
<evidence type="ECO:0000256" key="2">
    <source>
        <dbReference type="ARBA" id="ARBA00002388"/>
    </source>
</evidence>
<dbReference type="Gene3D" id="3.10.50.40">
    <property type="match status" value="1"/>
</dbReference>
<evidence type="ECO:0000256" key="4">
    <source>
        <dbReference type="ARBA" id="ARBA00023110"/>
    </source>
</evidence>
<proteinExistence type="inferred from homology"/>
<dbReference type="InterPro" id="IPR046357">
    <property type="entry name" value="PPIase_dom_sf"/>
</dbReference>
<dbReference type="SUPFAM" id="SSF54534">
    <property type="entry name" value="FKBP-like"/>
    <property type="match status" value="1"/>
</dbReference>
<keyword evidence="11" id="KW-1185">Reference proteome</keyword>
<dbReference type="InterPro" id="IPR044609">
    <property type="entry name" value="FKBP2/11"/>
</dbReference>
<evidence type="ECO:0000256" key="8">
    <source>
        <dbReference type="SAM" id="SignalP"/>
    </source>
</evidence>
<keyword evidence="4 7" id="KW-0697">Rotamase</keyword>
<dbReference type="STRING" id="45607.A0A2T0FPR2"/>
<dbReference type="GO" id="GO:0005783">
    <property type="term" value="C:endoplasmic reticulum"/>
    <property type="evidence" value="ECO:0007669"/>
    <property type="project" value="TreeGrafter"/>
</dbReference>
<dbReference type="GeneID" id="36518352"/>
<gene>
    <name evidence="10" type="ORF">B9G98_04604</name>
</gene>
<accession>A0A2T0FPR2</accession>
<dbReference type="Pfam" id="PF00254">
    <property type="entry name" value="FKBP_C"/>
    <property type="match status" value="1"/>
</dbReference>
<feature type="chain" id="PRO_5015443206" description="peptidylprolyl isomerase" evidence="8">
    <location>
        <begin position="20"/>
        <end position="165"/>
    </location>
</feature>
<evidence type="ECO:0000313" key="11">
    <source>
        <dbReference type="Proteomes" id="UP000238350"/>
    </source>
</evidence>
<dbReference type="FunFam" id="3.10.50.40:FF:000006">
    <property type="entry name" value="Peptidyl-prolyl cis-trans isomerase"/>
    <property type="match status" value="1"/>
</dbReference>
<evidence type="ECO:0000259" key="9">
    <source>
        <dbReference type="PROSITE" id="PS50059"/>
    </source>
</evidence>
<dbReference type="EMBL" id="NDIQ01000022">
    <property type="protein sequence ID" value="PRT56984.1"/>
    <property type="molecule type" value="Genomic_DNA"/>
</dbReference>
<dbReference type="EC" id="5.2.1.8" evidence="3 7"/>
<evidence type="ECO:0000313" key="10">
    <source>
        <dbReference type="EMBL" id="PRT56984.1"/>
    </source>
</evidence>
<evidence type="ECO:0000256" key="3">
    <source>
        <dbReference type="ARBA" id="ARBA00013194"/>
    </source>
</evidence>
<name>A0A2T0FPR2_9ASCO</name>
<evidence type="ECO:0000256" key="6">
    <source>
        <dbReference type="ARBA" id="ARBA00024206"/>
    </source>
</evidence>
<feature type="domain" description="PPIase FKBP-type" evidence="9">
    <location>
        <begin position="43"/>
        <end position="130"/>
    </location>
</feature>
<dbReference type="InterPro" id="IPR001179">
    <property type="entry name" value="PPIase_FKBP_dom"/>
</dbReference>
<dbReference type="OrthoDB" id="1902587at2759"/>
<comment type="similarity">
    <text evidence="6">Belongs to the FKBP-type PPIase family. FKBP2 subfamily.</text>
</comment>
<keyword evidence="5 7" id="KW-0413">Isomerase</keyword>
<comment type="caution">
    <text evidence="10">The sequence shown here is derived from an EMBL/GenBank/DDBJ whole genome shotgun (WGS) entry which is preliminary data.</text>
</comment>
<comment type="catalytic activity">
    <reaction evidence="1 7">
        <text>[protein]-peptidylproline (omega=180) = [protein]-peptidylproline (omega=0)</text>
        <dbReference type="Rhea" id="RHEA:16237"/>
        <dbReference type="Rhea" id="RHEA-COMP:10747"/>
        <dbReference type="Rhea" id="RHEA-COMP:10748"/>
        <dbReference type="ChEBI" id="CHEBI:83833"/>
        <dbReference type="ChEBI" id="CHEBI:83834"/>
        <dbReference type="EC" id="5.2.1.8"/>
    </reaction>
</comment>
<sequence length="165" mass="17729">MKFATILFGAFALVSAASGNPDTPKLRVSVLKKATCDRKSRVGDTIAMHYVGRLEDGSEFDNSLKRGKTFDFALGSGMVIEGWEKGLRGMCPGEERRLTIPPQLGYGMQSVGGIPAGSTLIFDTVLVGINGDEIDYDVEAALEKQEAKTSKLVAKAKAAQEKEEL</sequence>
<protein>
    <recommendedName>
        <fullName evidence="3 7">peptidylprolyl isomerase</fullName>
        <ecNumber evidence="3 7">5.2.1.8</ecNumber>
    </recommendedName>
</protein>
<feature type="signal peptide" evidence="8">
    <location>
        <begin position="1"/>
        <end position="19"/>
    </location>
</feature>
<reference evidence="10 11" key="1">
    <citation type="submission" date="2017-04" db="EMBL/GenBank/DDBJ databases">
        <title>Genome sequencing of [Candida] sorbophila.</title>
        <authorList>
            <person name="Ahn J.O."/>
        </authorList>
    </citation>
    <scope>NUCLEOTIDE SEQUENCE [LARGE SCALE GENOMIC DNA]</scope>
    <source>
        <strain evidence="10 11">DS02</strain>
    </source>
</reference>
<dbReference type="PANTHER" id="PTHR45779">
    <property type="entry name" value="PEPTIDYLPROLYL ISOMERASE"/>
    <property type="match status" value="1"/>
</dbReference>
<comment type="function">
    <text evidence="2">PPIases accelerate the folding of proteins. It catalyzes the cis-trans isomerization of proline imidic peptide bonds in oligopeptides.</text>
</comment>
<evidence type="ECO:0000256" key="5">
    <source>
        <dbReference type="ARBA" id="ARBA00023235"/>
    </source>
</evidence>
<dbReference type="PANTHER" id="PTHR45779:SF7">
    <property type="entry name" value="PEPTIDYLPROLYL ISOMERASE"/>
    <property type="match status" value="1"/>
</dbReference>
<organism evidence="10 11">
    <name type="scientific">Wickerhamiella sorbophila</name>
    <dbReference type="NCBI Taxonomy" id="45607"/>
    <lineage>
        <taxon>Eukaryota</taxon>
        <taxon>Fungi</taxon>
        <taxon>Dikarya</taxon>
        <taxon>Ascomycota</taxon>
        <taxon>Saccharomycotina</taxon>
        <taxon>Dipodascomycetes</taxon>
        <taxon>Dipodascales</taxon>
        <taxon>Trichomonascaceae</taxon>
        <taxon>Wickerhamiella</taxon>
    </lineage>
</organism>